<dbReference type="SMART" id="SM01172">
    <property type="entry name" value="DUF3700"/>
    <property type="match status" value="1"/>
</dbReference>
<dbReference type="GO" id="GO:0016787">
    <property type="term" value="F:hydrolase activity"/>
    <property type="evidence" value="ECO:0007669"/>
    <property type="project" value="UniProtKB-KW"/>
</dbReference>
<dbReference type="PANTHER" id="PTHR45952:SF8">
    <property type="entry name" value="STEM-SPECIFIC PROTEIN TSJT1"/>
    <property type="match status" value="1"/>
</dbReference>
<evidence type="ECO:0000313" key="4">
    <source>
        <dbReference type="Proteomes" id="UP000237000"/>
    </source>
</evidence>
<dbReference type="PANTHER" id="PTHR45952">
    <property type="entry name" value="ALUMINUM INDUCED PROTEIN WITH YGL AND LRDR MOTIFS"/>
    <property type="match status" value="1"/>
</dbReference>
<keyword evidence="4" id="KW-1185">Reference proteome</keyword>
<dbReference type="SUPFAM" id="SSF56235">
    <property type="entry name" value="N-terminal nucleophile aminohydrolases (Ntn hydrolases)"/>
    <property type="match status" value="1"/>
</dbReference>
<dbReference type="InterPro" id="IPR029055">
    <property type="entry name" value="Ntn_hydrolases_N"/>
</dbReference>
<dbReference type="Pfam" id="PF12481">
    <property type="entry name" value="DUF3700"/>
    <property type="match status" value="1"/>
</dbReference>
<gene>
    <name evidence="3" type="ORF">TorRG33x02_080000</name>
</gene>
<sequence length="250" mass="27387">MLAVFEKSISNPPEELSLPSVGLNNSMTREEILGTFRSSWTEATVYNLANGNFMALSHLRRHYGLPRQATEAIVVVEAYKVLRDRAPYPIDQVIKDLQGNFAFILFDAPSGTLLAARDGNGSVDFHWGLARDGSLVCSNNPNIIKEACGKSCAPFPPGCIFRNGSGLISFDHPLNKVRAIARQDDDGNICGVSFQVDLYTRLHSIPRTGSASNWADGLATTVSEEQSPPPDHDRDYDQIESDLTSCVTQK</sequence>
<accession>A0A2P5FE42</accession>
<organism evidence="3 4">
    <name type="scientific">Trema orientale</name>
    <name type="common">Charcoal tree</name>
    <name type="synonym">Celtis orientalis</name>
    <dbReference type="NCBI Taxonomy" id="63057"/>
    <lineage>
        <taxon>Eukaryota</taxon>
        <taxon>Viridiplantae</taxon>
        <taxon>Streptophyta</taxon>
        <taxon>Embryophyta</taxon>
        <taxon>Tracheophyta</taxon>
        <taxon>Spermatophyta</taxon>
        <taxon>Magnoliopsida</taxon>
        <taxon>eudicotyledons</taxon>
        <taxon>Gunneridae</taxon>
        <taxon>Pentapetalae</taxon>
        <taxon>rosids</taxon>
        <taxon>fabids</taxon>
        <taxon>Rosales</taxon>
        <taxon>Cannabaceae</taxon>
        <taxon>Trema</taxon>
    </lineage>
</organism>
<name>A0A2P5FE42_TREOI</name>
<feature type="region of interest" description="Disordered" evidence="1">
    <location>
        <begin position="218"/>
        <end position="250"/>
    </location>
</feature>
<dbReference type="EMBL" id="JXTC01000040">
    <property type="protein sequence ID" value="PON96070.1"/>
    <property type="molecule type" value="Genomic_DNA"/>
</dbReference>
<dbReference type="AlphaFoldDB" id="A0A2P5FE42"/>
<dbReference type="Gene3D" id="3.60.20.10">
    <property type="entry name" value="Glutamine Phosphoribosylpyrophosphate, subunit 1, domain 1"/>
    <property type="match status" value="1"/>
</dbReference>
<comment type="caution">
    <text evidence="3">The sequence shown here is derived from an EMBL/GenBank/DDBJ whole genome shotgun (WGS) entry which is preliminary data.</text>
</comment>
<proteinExistence type="predicted"/>
<reference evidence="4" key="1">
    <citation type="submission" date="2016-06" db="EMBL/GenBank/DDBJ databases">
        <title>Parallel loss of symbiosis genes in relatives of nitrogen-fixing non-legume Parasponia.</title>
        <authorList>
            <person name="Van Velzen R."/>
            <person name="Holmer R."/>
            <person name="Bu F."/>
            <person name="Rutten L."/>
            <person name="Van Zeijl A."/>
            <person name="Liu W."/>
            <person name="Santuari L."/>
            <person name="Cao Q."/>
            <person name="Sharma T."/>
            <person name="Shen D."/>
            <person name="Roswanjaya Y."/>
            <person name="Wardhani T."/>
            <person name="Kalhor M.S."/>
            <person name="Jansen J."/>
            <person name="Van den Hoogen J."/>
            <person name="Gungor B."/>
            <person name="Hartog M."/>
            <person name="Hontelez J."/>
            <person name="Verver J."/>
            <person name="Yang W.-C."/>
            <person name="Schijlen E."/>
            <person name="Repin R."/>
            <person name="Schilthuizen M."/>
            <person name="Schranz E."/>
            <person name="Heidstra R."/>
            <person name="Miyata K."/>
            <person name="Fedorova E."/>
            <person name="Kohlen W."/>
            <person name="Bisseling T."/>
            <person name="Smit S."/>
            <person name="Geurts R."/>
        </authorList>
    </citation>
    <scope>NUCLEOTIDE SEQUENCE [LARGE SCALE GENOMIC DNA]</scope>
    <source>
        <strain evidence="4">cv. RG33-2</strain>
    </source>
</reference>
<dbReference type="InterPro" id="IPR044828">
    <property type="entry name" value="TSJT1-like"/>
</dbReference>
<feature type="compositionally biased region" description="Polar residues" evidence="1">
    <location>
        <begin position="241"/>
        <end position="250"/>
    </location>
</feature>
<dbReference type="InterPro" id="IPR024286">
    <property type="entry name" value="DUF3700"/>
</dbReference>
<dbReference type="InParanoid" id="A0A2P5FE42"/>
<evidence type="ECO:0000259" key="2">
    <source>
        <dbReference type="SMART" id="SM01172"/>
    </source>
</evidence>
<evidence type="ECO:0000313" key="3">
    <source>
        <dbReference type="EMBL" id="PON96070.1"/>
    </source>
</evidence>
<evidence type="ECO:0000256" key="1">
    <source>
        <dbReference type="SAM" id="MobiDB-lite"/>
    </source>
</evidence>
<protein>
    <submittedName>
        <fullName evidence="3">Nucleophile aminohydrolase, N-terminal</fullName>
    </submittedName>
</protein>
<keyword evidence="3" id="KW-0378">Hydrolase</keyword>
<dbReference type="Proteomes" id="UP000237000">
    <property type="component" value="Unassembled WGS sequence"/>
</dbReference>
<feature type="domain" description="DUF3700" evidence="2">
    <location>
        <begin position="2"/>
        <end position="196"/>
    </location>
</feature>
<dbReference type="OrthoDB" id="2019121at2759"/>